<dbReference type="OrthoDB" id="7705857at2"/>
<dbReference type="RefSeq" id="WP_138014789.1">
    <property type="nucleotide sequence ID" value="NZ_SULI01000002.1"/>
</dbReference>
<gene>
    <name evidence="1" type="ORF">FAP39_02435</name>
</gene>
<proteinExistence type="predicted"/>
<evidence type="ECO:0000313" key="2">
    <source>
        <dbReference type="Proteomes" id="UP000306575"/>
    </source>
</evidence>
<reference evidence="1 2" key="1">
    <citation type="submission" date="2019-04" db="EMBL/GenBank/DDBJ databases">
        <title>Genome sequence of Pelagicola litoralis CL-ES2.</title>
        <authorList>
            <person name="Cao J."/>
        </authorList>
    </citation>
    <scope>NUCLEOTIDE SEQUENCE [LARGE SCALE GENOMIC DNA]</scope>
    <source>
        <strain evidence="1 2">CL-ES2</strain>
    </source>
</reference>
<sequence>MLIHAGFHKTGTTSVQKTLAHNHRLVSRHIRVFLRRDMIAVCEAARAYSASRNHLDLITFSYEFASFLEDLDPNDERNICISSEDLCGHMPGRRGLQTYDAAPYLMKAIVHTMERALPETPETLFYFSTRDASGWLRSCYAQHLRAVRMKLSLPEYMHDYQESANLAKIIAMARIAVEPHKVVTHALEEFSQTRLGPLQPISRYLEMPRRMQRNLELLPPANVSLPQSILSEYLRINQSDLDYNDVRKAKNQAMQRWQDTLAKTQDAPPAQRS</sequence>
<accession>A0A4U7N8Q6</accession>
<name>A0A4U7N8Q6_9RHOB</name>
<dbReference type="AlphaFoldDB" id="A0A4U7N8Q6"/>
<organism evidence="1 2">
    <name type="scientific">Shimia litoralis</name>
    <dbReference type="NCBI Taxonomy" id="420403"/>
    <lineage>
        <taxon>Bacteria</taxon>
        <taxon>Pseudomonadati</taxon>
        <taxon>Pseudomonadota</taxon>
        <taxon>Alphaproteobacteria</taxon>
        <taxon>Rhodobacterales</taxon>
        <taxon>Roseobacteraceae</taxon>
    </lineage>
</organism>
<protein>
    <recommendedName>
        <fullName evidence="3">Sulfotransferase family protein</fullName>
    </recommendedName>
</protein>
<dbReference type="SUPFAM" id="SSF52540">
    <property type="entry name" value="P-loop containing nucleoside triphosphate hydrolases"/>
    <property type="match status" value="1"/>
</dbReference>
<dbReference type="Gene3D" id="3.40.50.300">
    <property type="entry name" value="P-loop containing nucleotide triphosphate hydrolases"/>
    <property type="match status" value="1"/>
</dbReference>
<keyword evidence="2" id="KW-1185">Reference proteome</keyword>
<dbReference type="EMBL" id="SULI01000002">
    <property type="protein sequence ID" value="TKZ22077.1"/>
    <property type="molecule type" value="Genomic_DNA"/>
</dbReference>
<dbReference type="Proteomes" id="UP000306575">
    <property type="component" value="Unassembled WGS sequence"/>
</dbReference>
<dbReference type="InterPro" id="IPR027417">
    <property type="entry name" value="P-loop_NTPase"/>
</dbReference>
<comment type="caution">
    <text evidence="1">The sequence shown here is derived from an EMBL/GenBank/DDBJ whole genome shotgun (WGS) entry which is preliminary data.</text>
</comment>
<evidence type="ECO:0008006" key="3">
    <source>
        <dbReference type="Google" id="ProtNLM"/>
    </source>
</evidence>
<evidence type="ECO:0000313" key="1">
    <source>
        <dbReference type="EMBL" id="TKZ22077.1"/>
    </source>
</evidence>